<feature type="transmembrane region" description="Helical" evidence="11">
    <location>
        <begin position="273"/>
        <end position="291"/>
    </location>
</feature>
<evidence type="ECO:0000256" key="2">
    <source>
        <dbReference type="ARBA" id="ARBA00004429"/>
    </source>
</evidence>
<feature type="transmembrane region" description="Helical" evidence="11">
    <location>
        <begin position="7"/>
        <end position="28"/>
    </location>
</feature>
<keyword evidence="5" id="KW-1003">Cell membrane</keyword>
<dbReference type="AlphaFoldDB" id="A0A397P2C0"/>
<sequence length="427" mass="44571">MPTHNKATGAFASVTTLFFVWGFITSLVDPLVAAVKGIFNLSNVEAQLSAFAFFIAYGIISIPAAILVSRLRAVPSIVLAIAMMIAGCFVILAGTNLDTYPGVLLGLFVIASGITILQVAANPLAAALGVPERSHFRLTLSQAFNSLGTVLGPLLGANLLLKGVEVKPGEVIDATARSNALGAIDLSFVIIAVLLAFLAGFIWWSRRRITDAAPPAPAAHGFGQTLAEVASSRWALIGGLAIFLYVGAEVAIGTQMALFLNSESIWDIPLQHAGYYVSLYWLGAMIGRFVGSALLTRMKAHRLLAVNTAIAAALCLFVVLTRGVPAGYAALSIGLFNSIMFPVIFTLTLERSSASTDATSGFLCMSIIGGAIIPLIVGKIADMSGYSTGLAVPMLCYVVLCAIAIAAGRARTHAAGVDGDEEFVSPH</sequence>
<evidence type="ECO:0000256" key="10">
    <source>
        <dbReference type="ARBA" id="ARBA00023136"/>
    </source>
</evidence>
<organism evidence="12 13">
    <name type="scientific">Hephaestia caeni</name>
    <dbReference type="NCBI Taxonomy" id="645617"/>
    <lineage>
        <taxon>Bacteria</taxon>
        <taxon>Pseudomonadati</taxon>
        <taxon>Pseudomonadota</taxon>
        <taxon>Alphaproteobacteria</taxon>
        <taxon>Sphingomonadales</taxon>
        <taxon>Sphingomonadaceae</taxon>
        <taxon>Hephaestia</taxon>
    </lineage>
</organism>
<dbReference type="InterPro" id="IPR050375">
    <property type="entry name" value="MFS_TsgA-like"/>
</dbReference>
<dbReference type="InterPro" id="IPR011701">
    <property type="entry name" value="MFS"/>
</dbReference>
<dbReference type="CDD" id="cd17394">
    <property type="entry name" value="MFS_FucP_like"/>
    <property type="match status" value="1"/>
</dbReference>
<dbReference type="InterPro" id="IPR036259">
    <property type="entry name" value="MFS_trans_sf"/>
</dbReference>
<feature type="transmembrane region" description="Helical" evidence="11">
    <location>
        <begin position="77"/>
        <end position="97"/>
    </location>
</feature>
<dbReference type="GO" id="GO:0005886">
    <property type="term" value="C:plasma membrane"/>
    <property type="evidence" value="ECO:0007669"/>
    <property type="project" value="UniProtKB-SubCell"/>
</dbReference>
<feature type="transmembrane region" description="Helical" evidence="11">
    <location>
        <begin position="142"/>
        <end position="161"/>
    </location>
</feature>
<evidence type="ECO:0000256" key="6">
    <source>
        <dbReference type="ARBA" id="ARBA00022519"/>
    </source>
</evidence>
<dbReference type="EMBL" id="QXDC01000003">
    <property type="protein sequence ID" value="RIA43726.1"/>
    <property type="molecule type" value="Genomic_DNA"/>
</dbReference>
<feature type="transmembrane region" description="Helical" evidence="11">
    <location>
        <begin position="303"/>
        <end position="320"/>
    </location>
</feature>
<evidence type="ECO:0000256" key="11">
    <source>
        <dbReference type="SAM" id="Phobius"/>
    </source>
</evidence>
<dbReference type="Proteomes" id="UP000266568">
    <property type="component" value="Unassembled WGS sequence"/>
</dbReference>
<comment type="caution">
    <text evidence="12">The sequence shown here is derived from an EMBL/GenBank/DDBJ whole genome shotgun (WGS) entry which is preliminary data.</text>
</comment>
<keyword evidence="10 11" id="KW-0472">Membrane</keyword>
<comment type="function">
    <text evidence="1">Intake of glucose and galactose.</text>
</comment>
<dbReference type="GO" id="GO:0005354">
    <property type="term" value="F:galactose transmembrane transporter activity"/>
    <property type="evidence" value="ECO:0007669"/>
    <property type="project" value="InterPro"/>
</dbReference>
<dbReference type="PANTHER" id="PTHR43702:SF3">
    <property type="entry name" value="PROTEIN TSGA"/>
    <property type="match status" value="1"/>
</dbReference>
<dbReference type="GO" id="GO:0055056">
    <property type="term" value="F:D-glucose transmembrane transporter activity"/>
    <property type="evidence" value="ECO:0007669"/>
    <property type="project" value="InterPro"/>
</dbReference>
<keyword evidence="6" id="KW-0997">Cell inner membrane</keyword>
<name>A0A397P2C0_9SPHN</name>
<protein>
    <submittedName>
        <fullName evidence="12">FHS family L-fucose permease-like MFS transporter</fullName>
    </submittedName>
</protein>
<evidence type="ECO:0000256" key="1">
    <source>
        <dbReference type="ARBA" id="ARBA00003321"/>
    </source>
</evidence>
<evidence type="ECO:0000313" key="12">
    <source>
        <dbReference type="EMBL" id="RIA43726.1"/>
    </source>
</evidence>
<dbReference type="RefSeq" id="WP_245968333.1">
    <property type="nucleotide sequence ID" value="NZ_QXDC01000003.1"/>
</dbReference>
<evidence type="ECO:0000256" key="3">
    <source>
        <dbReference type="ARBA" id="ARBA00009120"/>
    </source>
</evidence>
<gene>
    <name evidence="12" type="ORF">DFR49_1954</name>
</gene>
<evidence type="ECO:0000256" key="9">
    <source>
        <dbReference type="ARBA" id="ARBA00022989"/>
    </source>
</evidence>
<keyword evidence="9 11" id="KW-1133">Transmembrane helix</keyword>
<feature type="transmembrane region" description="Helical" evidence="11">
    <location>
        <begin position="386"/>
        <end position="407"/>
    </location>
</feature>
<evidence type="ECO:0000256" key="4">
    <source>
        <dbReference type="ARBA" id="ARBA00022448"/>
    </source>
</evidence>
<comment type="subcellular location">
    <subcellularLocation>
        <location evidence="2">Cell inner membrane</location>
        <topology evidence="2">Multi-pass membrane protein</topology>
    </subcellularLocation>
</comment>
<dbReference type="PANTHER" id="PTHR43702">
    <property type="entry name" value="L-FUCOSE-PROTON SYMPORTER"/>
    <property type="match status" value="1"/>
</dbReference>
<keyword evidence="8 11" id="KW-0812">Transmembrane</keyword>
<reference evidence="12 13" key="1">
    <citation type="submission" date="2018-08" db="EMBL/GenBank/DDBJ databases">
        <title>Genomic Encyclopedia of Type Strains, Phase IV (KMG-IV): sequencing the most valuable type-strain genomes for metagenomic binning, comparative biology and taxonomic classification.</title>
        <authorList>
            <person name="Goeker M."/>
        </authorList>
    </citation>
    <scope>NUCLEOTIDE SEQUENCE [LARGE SCALE GENOMIC DNA]</scope>
    <source>
        <strain evidence="12 13">DSM 25527</strain>
    </source>
</reference>
<feature type="transmembrane region" description="Helical" evidence="11">
    <location>
        <begin position="181"/>
        <end position="204"/>
    </location>
</feature>
<comment type="similarity">
    <text evidence="3">Belongs to the major facilitator superfamily. FHS transporter (TC 2.A.1.7) family.</text>
</comment>
<keyword evidence="4" id="KW-0813">Transport</keyword>
<dbReference type="Gene3D" id="1.20.1250.20">
    <property type="entry name" value="MFS general substrate transporter like domains"/>
    <property type="match status" value="2"/>
</dbReference>
<dbReference type="NCBIfam" id="TIGR01272">
    <property type="entry name" value="gluP"/>
    <property type="match status" value="1"/>
</dbReference>
<dbReference type="InterPro" id="IPR005964">
    <property type="entry name" value="Glc/Gal_transptr_bac"/>
</dbReference>
<feature type="transmembrane region" description="Helical" evidence="11">
    <location>
        <begin position="103"/>
        <end position="130"/>
    </location>
</feature>
<feature type="transmembrane region" description="Helical" evidence="11">
    <location>
        <begin position="326"/>
        <end position="349"/>
    </location>
</feature>
<evidence type="ECO:0000256" key="5">
    <source>
        <dbReference type="ARBA" id="ARBA00022475"/>
    </source>
</evidence>
<feature type="transmembrane region" description="Helical" evidence="11">
    <location>
        <begin position="48"/>
        <end position="68"/>
    </location>
</feature>
<dbReference type="Pfam" id="PF07690">
    <property type="entry name" value="MFS_1"/>
    <property type="match status" value="1"/>
</dbReference>
<dbReference type="SUPFAM" id="SSF103473">
    <property type="entry name" value="MFS general substrate transporter"/>
    <property type="match status" value="1"/>
</dbReference>
<proteinExistence type="inferred from homology"/>
<feature type="transmembrane region" description="Helical" evidence="11">
    <location>
        <begin position="234"/>
        <end position="253"/>
    </location>
</feature>
<feature type="transmembrane region" description="Helical" evidence="11">
    <location>
        <begin position="361"/>
        <end position="380"/>
    </location>
</feature>
<keyword evidence="7" id="KW-0762">Sugar transport</keyword>
<evidence type="ECO:0000256" key="7">
    <source>
        <dbReference type="ARBA" id="ARBA00022597"/>
    </source>
</evidence>
<evidence type="ECO:0000313" key="13">
    <source>
        <dbReference type="Proteomes" id="UP000266568"/>
    </source>
</evidence>
<dbReference type="GO" id="GO:1904659">
    <property type="term" value="P:D-glucose transmembrane transport"/>
    <property type="evidence" value="ECO:0007669"/>
    <property type="project" value="InterPro"/>
</dbReference>
<keyword evidence="13" id="KW-1185">Reference proteome</keyword>
<accession>A0A397P2C0</accession>
<evidence type="ECO:0000256" key="8">
    <source>
        <dbReference type="ARBA" id="ARBA00022692"/>
    </source>
</evidence>